<evidence type="ECO:0000256" key="1">
    <source>
        <dbReference type="ARBA" id="ARBA00009369"/>
    </source>
</evidence>
<evidence type="ECO:0000313" key="9">
    <source>
        <dbReference type="Proteomes" id="UP000501452"/>
    </source>
</evidence>
<protein>
    <recommendedName>
        <fullName evidence="2 5">Cell shape-determining protein MreC</fullName>
    </recommendedName>
    <alternativeName>
        <fullName evidence="4 5">Cell shape protein MreC</fullName>
    </alternativeName>
</protein>
<dbReference type="AlphaFoldDB" id="A0A6G8Q9E9"/>
<proteinExistence type="inferred from homology"/>
<keyword evidence="9" id="KW-1185">Reference proteome</keyword>
<comment type="function">
    <text evidence="5">Involved in formation and maintenance of cell shape.</text>
</comment>
<accession>A0A6G8Q9E9</accession>
<comment type="similarity">
    <text evidence="1 5">Belongs to the MreC family.</text>
</comment>
<feature type="coiled-coil region" evidence="6">
    <location>
        <begin position="85"/>
        <end position="122"/>
    </location>
</feature>
<name>A0A6G8Q9E9_9ACTN</name>
<reference evidence="8 9" key="1">
    <citation type="submission" date="2019-10" db="EMBL/GenBank/DDBJ databases">
        <title>Rubrobacter sp nov SCSIO 52090 isolated from a deep-sea sediment in the South China Sea.</title>
        <authorList>
            <person name="Chen R.W."/>
        </authorList>
    </citation>
    <scope>NUCLEOTIDE SEQUENCE [LARGE SCALE GENOMIC DNA]</scope>
    <source>
        <strain evidence="8 9">SCSIO 52909</strain>
    </source>
</reference>
<dbReference type="Proteomes" id="UP000501452">
    <property type="component" value="Chromosome"/>
</dbReference>
<keyword evidence="6" id="KW-0175">Coiled coil</keyword>
<dbReference type="InterPro" id="IPR055342">
    <property type="entry name" value="MreC_beta-barrel_core"/>
</dbReference>
<dbReference type="Gene3D" id="2.40.10.350">
    <property type="entry name" value="Rod shape-determining protein MreC, domain 2"/>
    <property type="match status" value="1"/>
</dbReference>
<dbReference type="InterPro" id="IPR042177">
    <property type="entry name" value="Cell/Rod_1"/>
</dbReference>
<dbReference type="GO" id="GO:0008360">
    <property type="term" value="P:regulation of cell shape"/>
    <property type="evidence" value="ECO:0007669"/>
    <property type="project" value="UniProtKB-KW"/>
</dbReference>
<evidence type="ECO:0000313" key="8">
    <source>
        <dbReference type="EMBL" id="QIN83114.1"/>
    </source>
</evidence>
<dbReference type="PANTHER" id="PTHR34138">
    <property type="entry name" value="CELL SHAPE-DETERMINING PROTEIN MREC"/>
    <property type="match status" value="1"/>
</dbReference>
<gene>
    <name evidence="8" type="ORF">GBA63_11005</name>
</gene>
<dbReference type="GO" id="GO:0005886">
    <property type="term" value="C:plasma membrane"/>
    <property type="evidence" value="ECO:0007669"/>
    <property type="project" value="TreeGrafter"/>
</dbReference>
<dbReference type="Gene3D" id="2.40.10.340">
    <property type="entry name" value="Rod shape-determining protein MreC, domain 1"/>
    <property type="match status" value="1"/>
</dbReference>
<sequence length="309" mass="33030">MGRRKSSAASGLAALCALCVVSLVLFTVYVKEGDCSTQGRCGPLHTVQLGAAEVLQPVRGVVGALFSPIRETADRIGHAFDNSEEERLRAELRDTQALAAQASRLERENARLTGLLEGQRAAYEYGPLARVVAPVGDRFAERIVIDVGTEDGIEDNQPVVVGENTLVGRTTDVSRNTAQVVLLTDRMFAAGVRIVPPAEFDPGSSEISPAVTAEDASYGQGMLKTSLEGYFGVDYVDFSARAEEGDYVVTSGRSGGRELLQPPGLYVGTVESATEQDIEQFQKIVVDPAIDPDDLEEVRVIVGWAGQEG</sequence>
<dbReference type="InterPro" id="IPR007221">
    <property type="entry name" value="MreC"/>
</dbReference>
<evidence type="ECO:0000256" key="6">
    <source>
        <dbReference type="SAM" id="Coils"/>
    </source>
</evidence>
<evidence type="ECO:0000256" key="4">
    <source>
        <dbReference type="ARBA" id="ARBA00032089"/>
    </source>
</evidence>
<evidence type="ECO:0000256" key="3">
    <source>
        <dbReference type="ARBA" id="ARBA00022960"/>
    </source>
</evidence>
<dbReference type="EMBL" id="CP045119">
    <property type="protein sequence ID" value="QIN83114.1"/>
    <property type="molecule type" value="Genomic_DNA"/>
</dbReference>
<dbReference type="KEGG" id="rub:GBA63_11005"/>
<dbReference type="InterPro" id="IPR042175">
    <property type="entry name" value="Cell/Rod_MreC_2"/>
</dbReference>
<organism evidence="8 9">
    <name type="scientific">Rubrobacter tropicus</name>
    <dbReference type="NCBI Taxonomy" id="2653851"/>
    <lineage>
        <taxon>Bacteria</taxon>
        <taxon>Bacillati</taxon>
        <taxon>Actinomycetota</taxon>
        <taxon>Rubrobacteria</taxon>
        <taxon>Rubrobacterales</taxon>
        <taxon>Rubrobacteraceae</taxon>
        <taxon>Rubrobacter</taxon>
    </lineage>
</organism>
<evidence type="ECO:0000256" key="2">
    <source>
        <dbReference type="ARBA" id="ARBA00013855"/>
    </source>
</evidence>
<evidence type="ECO:0000259" key="7">
    <source>
        <dbReference type="Pfam" id="PF04085"/>
    </source>
</evidence>
<dbReference type="PANTHER" id="PTHR34138:SF1">
    <property type="entry name" value="CELL SHAPE-DETERMINING PROTEIN MREC"/>
    <property type="match status" value="1"/>
</dbReference>
<keyword evidence="3 5" id="KW-0133">Cell shape</keyword>
<dbReference type="Pfam" id="PF04085">
    <property type="entry name" value="MreC"/>
    <property type="match status" value="1"/>
</dbReference>
<evidence type="ECO:0000256" key="5">
    <source>
        <dbReference type="PIRNR" id="PIRNR038471"/>
    </source>
</evidence>
<feature type="domain" description="Rod shape-determining protein MreC beta-barrel core" evidence="7">
    <location>
        <begin position="132"/>
        <end position="301"/>
    </location>
</feature>
<dbReference type="RefSeq" id="WP_166176093.1">
    <property type="nucleotide sequence ID" value="NZ_CP045119.1"/>
</dbReference>
<dbReference type="PIRSF" id="PIRSF038471">
    <property type="entry name" value="MreC"/>
    <property type="match status" value="1"/>
</dbReference>